<dbReference type="PANTHER" id="PTHR47691:SF3">
    <property type="entry name" value="HTH-TYPE TRANSCRIPTIONAL REGULATOR RV0890C-RELATED"/>
    <property type="match status" value="1"/>
</dbReference>
<protein>
    <submittedName>
        <fullName evidence="3">Tetratricopeptide repeat protein</fullName>
    </submittedName>
</protein>
<dbReference type="Pfam" id="PF13424">
    <property type="entry name" value="TPR_12"/>
    <property type="match status" value="2"/>
</dbReference>
<dbReference type="EMBL" id="JAZBJQ010000019">
    <property type="protein sequence ID" value="MEE4586631.1"/>
    <property type="molecule type" value="Genomic_DNA"/>
</dbReference>
<dbReference type="Gene3D" id="3.40.50.300">
    <property type="entry name" value="P-loop containing nucleotide triphosphate hydrolases"/>
    <property type="match status" value="1"/>
</dbReference>
<dbReference type="PANTHER" id="PTHR47691">
    <property type="entry name" value="REGULATOR-RELATED"/>
    <property type="match status" value="1"/>
</dbReference>
<dbReference type="SUPFAM" id="SSF52540">
    <property type="entry name" value="P-loop containing nucleoside triphosphate hydrolases"/>
    <property type="match status" value="1"/>
</dbReference>
<evidence type="ECO:0000256" key="1">
    <source>
        <dbReference type="SAM" id="MobiDB-lite"/>
    </source>
</evidence>
<feature type="domain" description="NB-ARC" evidence="2">
    <location>
        <begin position="60"/>
        <end position="207"/>
    </location>
</feature>
<sequence length="784" mass="84883">MVQARDVRGGVHFHGVGRHGANGDTPRPRQLPGDIRGFVNRTSELERLNAILTGDGGEPLVVSICVIAGMAGAGKTSLALRWAHQAQSHFPDGQLYVNLRGYDPGAPVTAPEVLHRFLPALGVSGAAVPADPEASAALYRSLLAGRRMLIVLDNAASVSQVRPLLPGTAGCLVLVTSRSRLSGLAVRDGAHRLTLGTLAEPEAVALLRTVTAGYRPEDDAEKLAELARLCARLPLALRIAAERAASRPLMSLDELIRDLRDESALWEALTVGDDEEADAVRTVFAWSYRALPAEAARFFRLLGLHPGPEFEVSAAAALAGVGHSRAQHLLDVLVGAHLLTQTAPDRFEFHDLLRAYAIDQAQHEEPVETREAARLRALTWYLHAADAARTRVSPAEPPVPLDALPDGVTPPAFADYDEAMRWYELEHGNLLAAARTAADAGLDVIAWQLPALLRPLHARHNAFEEWFAMGHIGLSAARRAGDRAGEARLLESLGMACRQSHRPAEAARYHEGALAVRRELGDRLGEALSLNALGLVHVRTRRLEAAKQRFTEALALFRELGASEWEPTLLANIATVGYEAGRLEEASRAVHEALTTLRERGDKGGEGNALRILSAVQREQGAIRDALESAGSAVEIARRHRNHVWEGYWLLDLGQAEVADGRPEDALVSYQRASVLHRQLGDRSREARAWNAAGEAYGRLGRFEEAAAFHRRAAAAHRELDDHWQLALALDGLASALRGSGGSGAEEEARRHWEEASCTLAAYDDARAVELRSRIDDALGASQP</sequence>
<comment type="caution">
    <text evidence="3">The sequence shown here is derived from an EMBL/GenBank/DDBJ whole genome shotgun (WGS) entry which is preliminary data.</text>
</comment>
<dbReference type="SUPFAM" id="SSF48452">
    <property type="entry name" value="TPR-like"/>
    <property type="match status" value="2"/>
</dbReference>
<reference evidence="3 4" key="1">
    <citation type="submission" date="2023-11" db="EMBL/GenBank/DDBJ databases">
        <title>30 novel species of actinomycetes from the DSMZ collection.</title>
        <authorList>
            <person name="Nouioui I."/>
        </authorList>
    </citation>
    <scope>NUCLEOTIDE SEQUENCE [LARGE SCALE GENOMIC DNA]</scope>
    <source>
        <strain evidence="3 4">DSM 41602</strain>
    </source>
</reference>
<accession>A0ABD5JE09</accession>
<name>A0ABD5JE09_9ACTN</name>
<dbReference type="InterPro" id="IPR027417">
    <property type="entry name" value="P-loop_NTPase"/>
</dbReference>
<dbReference type="InterPro" id="IPR019734">
    <property type="entry name" value="TPR_rpt"/>
</dbReference>
<dbReference type="Proteomes" id="UP001354649">
    <property type="component" value="Unassembled WGS sequence"/>
</dbReference>
<dbReference type="PRINTS" id="PR00364">
    <property type="entry name" value="DISEASERSIST"/>
</dbReference>
<evidence type="ECO:0000259" key="2">
    <source>
        <dbReference type="Pfam" id="PF00931"/>
    </source>
</evidence>
<evidence type="ECO:0000313" key="4">
    <source>
        <dbReference type="Proteomes" id="UP001354649"/>
    </source>
</evidence>
<dbReference type="AlphaFoldDB" id="A0ABD5JE09"/>
<dbReference type="Gene3D" id="1.25.40.10">
    <property type="entry name" value="Tetratricopeptide repeat domain"/>
    <property type="match status" value="2"/>
</dbReference>
<evidence type="ECO:0000313" key="3">
    <source>
        <dbReference type="EMBL" id="MEE4586631.1"/>
    </source>
</evidence>
<dbReference type="SMART" id="SM00028">
    <property type="entry name" value="TPR"/>
    <property type="match status" value="6"/>
</dbReference>
<proteinExistence type="predicted"/>
<gene>
    <name evidence="3" type="ORF">V2K49_26435</name>
</gene>
<dbReference type="Pfam" id="PF00931">
    <property type="entry name" value="NB-ARC"/>
    <property type="match status" value="1"/>
</dbReference>
<dbReference type="InterPro" id="IPR002182">
    <property type="entry name" value="NB-ARC"/>
</dbReference>
<dbReference type="InterPro" id="IPR011990">
    <property type="entry name" value="TPR-like_helical_dom_sf"/>
</dbReference>
<organism evidence="3 4">
    <name type="scientific">Streptomyces antimycoticus</name>
    <dbReference type="NCBI Taxonomy" id="68175"/>
    <lineage>
        <taxon>Bacteria</taxon>
        <taxon>Bacillati</taxon>
        <taxon>Actinomycetota</taxon>
        <taxon>Actinomycetes</taxon>
        <taxon>Kitasatosporales</taxon>
        <taxon>Streptomycetaceae</taxon>
        <taxon>Streptomyces</taxon>
        <taxon>Streptomyces violaceusniger group</taxon>
    </lineage>
</organism>
<feature type="region of interest" description="Disordered" evidence="1">
    <location>
        <begin position="1"/>
        <end position="32"/>
    </location>
</feature>